<feature type="compositionally biased region" description="Basic and acidic residues" evidence="6">
    <location>
        <begin position="476"/>
        <end position="486"/>
    </location>
</feature>
<accession>A0A7S4T9Q3</accession>
<name>A0A7S4T9Q3_9STRA</name>
<dbReference type="EMBL" id="HBNS01061224">
    <property type="protein sequence ID" value="CAE4668940.1"/>
    <property type="molecule type" value="Transcribed_RNA"/>
</dbReference>
<keyword evidence="2" id="KW-0285">Flavoprotein</keyword>
<reference evidence="8" key="1">
    <citation type="submission" date="2021-01" db="EMBL/GenBank/DDBJ databases">
        <authorList>
            <person name="Corre E."/>
            <person name="Pelletier E."/>
            <person name="Niang G."/>
            <person name="Scheremetjew M."/>
            <person name="Finn R."/>
            <person name="Kale V."/>
            <person name="Holt S."/>
            <person name="Cochrane G."/>
            <person name="Meng A."/>
            <person name="Brown T."/>
            <person name="Cohen L."/>
        </authorList>
    </citation>
    <scope>NUCLEOTIDE SEQUENCE</scope>
    <source>
        <strain evidence="8">GSO104</strain>
    </source>
</reference>
<dbReference type="PANTHER" id="PTHR45936">
    <property type="entry name" value="TRNA-DIHYDROURIDINE(20) SYNTHASE [NAD(P)+]-LIKE"/>
    <property type="match status" value="1"/>
</dbReference>
<evidence type="ECO:0000256" key="6">
    <source>
        <dbReference type="SAM" id="MobiDB-lite"/>
    </source>
</evidence>
<dbReference type="GO" id="GO:0005737">
    <property type="term" value="C:cytoplasm"/>
    <property type="evidence" value="ECO:0007669"/>
    <property type="project" value="TreeGrafter"/>
</dbReference>
<keyword evidence="4" id="KW-0819">tRNA processing</keyword>
<evidence type="ECO:0000259" key="7">
    <source>
        <dbReference type="Pfam" id="PF01207"/>
    </source>
</evidence>
<dbReference type="GO" id="GO:0017150">
    <property type="term" value="F:tRNA dihydrouridine synthase activity"/>
    <property type="evidence" value="ECO:0007669"/>
    <property type="project" value="InterPro"/>
</dbReference>
<feature type="region of interest" description="Disordered" evidence="6">
    <location>
        <begin position="1"/>
        <end position="55"/>
    </location>
</feature>
<evidence type="ECO:0000256" key="1">
    <source>
        <dbReference type="ARBA" id="ARBA00001917"/>
    </source>
</evidence>
<dbReference type="PROSITE" id="PS01136">
    <property type="entry name" value="UPF0034"/>
    <property type="match status" value="1"/>
</dbReference>
<dbReference type="GO" id="GO:0050660">
    <property type="term" value="F:flavin adenine dinucleotide binding"/>
    <property type="evidence" value="ECO:0007669"/>
    <property type="project" value="InterPro"/>
</dbReference>
<protein>
    <recommendedName>
        <fullName evidence="7">DUS-like FMN-binding domain-containing protein</fullName>
    </recommendedName>
</protein>
<sequence length="558" mass="62620">MSTANNCEKEDPSSSSPMDEGNKIQYDDKKETPYTHAVNKDDEEENAKNITKPDASSIQERANALFLNAEILAPMVRASTTPLRTLALQYGADLVFTEEIIDRSITTCNRIVNKELGTVDYVRKLETFSPKVRKRMKSKDEIPVILRIDPKIECNKLIYQMGTGEADLALPAALMVQEDVDGIDINMGCPKKFSVSGGMGSALLSDVNRACKIIRTLRENLTIPVSAKIRLLKTNDDTIEFVLALVRAGANAITIHAREVGDESQKPAKWDRLVELVQALKKYDEIKKIPIILNGDLYTRKDMIQMKRKCGADGVMLARPALYNTSLFCKPSPPKNNTSSENEDCTKEDEEQYSYKSKLLKSKTSVVQDYINHAVRYQTNSKNVKYVVCEMMNNRRAPTKLTPFLTHNFQGGQTIDKVCKTRSLADLCHLWGVKEEDAMQVASSDKVEQPAGEHRYDDRYFLEYNGFQKERIQHLTTTEEEKKENNDNGGEESNHSSSQLSSLKESAISENTNILKQKEGTSDSIVPSGKRKNDDESDGQNQSLVAAAEDVTKRPKIQ</sequence>
<evidence type="ECO:0000256" key="4">
    <source>
        <dbReference type="ARBA" id="ARBA00022694"/>
    </source>
</evidence>
<dbReference type="SUPFAM" id="SSF51395">
    <property type="entry name" value="FMN-linked oxidoreductases"/>
    <property type="match status" value="1"/>
</dbReference>
<dbReference type="AlphaFoldDB" id="A0A7S4T9Q3"/>
<dbReference type="Pfam" id="PF01207">
    <property type="entry name" value="Dus"/>
    <property type="match status" value="1"/>
</dbReference>
<dbReference type="InterPro" id="IPR013785">
    <property type="entry name" value="Aldolase_TIM"/>
</dbReference>
<dbReference type="InterPro" id="IPR052582">
    <property type="entry name" value="tRNA-DUS-like"/>
</dbReference>
<evidence type="ECO:0000313" key="8">
    <source>
        <dbReference type="EMBL" id="CAE4668940.1"/>
    </source>
</evidence>
<evidence type="ECO:0000256" key="3">
    <source>
        <dbReference type="ARBA" id="ARBA00022643"/>
    </source>
</evidence>
<proteinExistence type="predicted"/>
<evidence type="ECO:0000256" key="5">
    <source>
        <dbReference type="ARBA" id="ARBA00023002"/>
    </source>
</evidence>
<dbReference type="InterPro" id="IPR035587">
    <property type="entry name" value="DUS-like_FMN-bd"/>
</dbReference>
<keyword evidence="5" id="KW-0560">Oxidoreductase</keyword>
<comment type="cofactor">
    <cofactor evidence="1">
        <name>FMN</name>
        <dbReference type="ChEBI" id="CHEBI:58210"/>
    </cofactor>
</comment>
<dbReference type="PANTHER" id="PTHR45936:SF1">
    <property type="entry name" value="TRNA-DIHYDROURIDINE(20) SYNTHASE [NAD(P)+]-LIKE"/>
    <property type="match status" value="1"/>
</dbReference>
<feature type="region of interest" description="Disordered" evidence="6">
    <location>
        <begin position="476"/>
        <end position="558"/>
    </location>
</feature>
<gene>
    <name evidence="8" type="ORF">DBRI00130_LOCUS44130</name>
</gene>
<feature type="compositionally biased region" description="Basic and acidic residues" evidence="6">
    <location>
        <begin position="20"/>
        <end position="33"/>
    </location>
</feature>
<feature type="domain" description="DUS-like FMN-binding" evidence="7">
    <location>
        <begin position="72"/>
        <end position="387"/>
    </location>
</feature>
<dbReference type="CDD" id="cd02801">
    <property type="entry name" value="DUS_like_FMN"/>
    <property type="match status" value="1"/>
</dbReference>
<keyword evidence="3" id="KW-0288">FMN</keyword>
<evidence type="ECO:0000256" key="2">
    <source>
        <dbReference type="ARBA" id="ARBA00022630"/>
    </source>
</evidence>
<dbReference type="InterPro" id="IPR018517">
    <property type="entry name" value="tRNA_hU_synthase_CS"/>
</dbReference>
<feature type="compositionally biased region" description="Low complexity" evidence="6">
    <location>
        <begin position="495"/>
        <end position="509"/>
    </location>
</feature>
<dbReference type="Gene3D" id="3.20.20.70">
    <property type="entry name" value="Aldolase class I"/>
    <property type="match status" value="1"/>
</dbReference>
<organism evidence="8">
    <name type="scientific">Ditylum brightwellii</name>
    <dbReference type="NCBI Taxonomy" id="49249"/>
    <lineage>
        <taxon>Eukaryota</taxon>
        <taxon>Sar</taxon>
        <taxon>Stramenopiles</taxon>
        <taxon>Ochrophyta</taxon>
        <taxon>Bacillariophyta</taxon>
        <taxon>Mediophyceae</taxon>
        <taxon>Lithodesmiophycidae</taxon>
        <taxon>Lithodesmiales</taxon>
        <taxon>Lithodesmiaceae</taxon>
        <taxon>Ditylum</taxon>
    </lineage>
</organism>